<dbReference type="PANTHER" id="PTHR10993">
    <property type="entry name" value="OCTANOYLTRANSFERASE"/>
    <property type="match status" value="1"/>
</dbReference>
<feature type="site" description="Lowers pKa of active site Cys" evidence="6 10">
    <location>
        <position position="133"/>
    </location>
</feature>
<evidence type="ECO:0000259" key="11">
    <source>
        <dbReference type="PROSITE" id="PS51733"/>
    </source>
</evidence>
<name>A0A4R7AWZ8_9NEIS</name>
<dbReference type="EC" id="2.3.1.181" evidence="6 7"/>
<feature type="binding site" evidence="6 9">
    <location>
        <begin position="69"/>
        <end position="76"/>
    </location>
    <ligand>
        <name>substrate</name>
    </ligand>
</feature>
<keyword evidence="2 6" id="KW-0963">Cytoplasm</keyword>
<feature type="active site" description="Acyl-thioester intermediate" evidence="6 8">
    <location>
        <position position="167"/>
    </location>
</feature>
<dbReference type="GO" id="GO:0033819">
    <property type="term" value="F:lipoyl(octanoyl) transferase activity"/>
    <property type="evidence" value="ECO:0007669"/>
    <property type="project" value="UniProtKB-EC"/>
</dbReference>
<dbReference type="GO" id="GO:0009249">
    <property type="term" value="P:protein lipoylation"/>
    <property type="evidence" value="ECO:0007669"/>
    <property type="project" value="InterPro"/>
</dbReference>
<comment type="catalytic activity">
    <reaction evidence="6 7">
        <text>octanoyl-[ACP] + L-lysyl-[protein] = N(6)-octanoyl-L-lysyl-[protein] + holo-[ACP] + H(+)</text>
        <dbReference type="Rhea" id="RHEA:17665"/>
        <dbReference type="Rhea" id="RHEA-COMP:9636"/>
        <dbReference type="Rhea" id="RHEA-COMP:9685"/>
        <dbReference type="Rhea" id="RHEA-COMP:9752"/>
        <dbReference type="Rhea" id="RHEA-COMP:9928"/>
        <dbReference type="ChEBI" id="CHEBI:15378"/>
        <dbReference type="ChEBI" id="CHEBI:29969"/>
        <dbReference type="ChEBI" id="CHEBI:64479"/>
        <dbReference type="ChEBI" id="CHEBI:78463"/>
        <dbReference type="ChEBI" id="CHEBI:78809"/>
        <dbReference type="EC" id="2.3.1.181"/>
    </reaction>
</comment>
<dbReference type="Gene3D" id="3.30.930.10">
    <property type="entry name" value="Bira Bifunctional Protein, Domain 2"/>
    <property type="match status" value="1"/>
</dbReference>
<keyword evidence="13" id="KW-1185">Reference proteome</keyword>
<gene>
    <name evidence="6" type="primary">lipB</name>
    <name evidence="12" type="ORF">DFP86_11749</name>
</gene>
<dbReference type="GO" id="GO:0005737">
    <property type="term" value="C:cytoplasm"/>
    <property type="evidence" value="ECO:0007669"/>
    <property type="project" value="UniProtKB-SubCell"/>
</dbReference>
<dbReference type="EMBL" id="SNZP01000017">
    <property type="protein sequence ID" value="TDR72041.1"/>
    <property type="molecule type" value="Genomic_DNA"/>
</dbReference>
<dbReference type="UniPathway" id="UPA00538">
    <property type="reaction ID" value="UER00592"/>
</dbReference>
<dbReference type="NCBIfam" id="NF010922">
    <property type="entry name" value="PRK14342.1"/>
    <property type="match status" value="1"/>
</dbReference>
<feature type="domain" description="BPL/LPL catalytic" evidence="11">
    <location>
        <begin position="29"/>
        <end position="203"/>
    </location>
</feature>
<protein>
    <recommendedName>
        <fullName evidence="6 7">Octanoyltransferase</fullName>
        <ecNumber evidence="6 7">2.3.1.181</ecNumber>
    </recommendedName>
    <alternativeName>
        <fullName evidence="6">Lipoate-protein ligase B</fullName>
    </alternativeName>
    <alternativeName>
        <fullName evidence="6">Lipoyl/octanoyl transferase</fullName>
    </alternativeName>
    <alternativeName>
        <fullName evidence="6">Octanoyl-[acyl-carrier-protein]-protein N-octanoyltransferase</fullName>
    </alternativeName>
</protein>
<evidence type="ECO:0000256" key="9">
    <source>
        <dbReference type="PIRSR" id="PIRSR016262-2"/>
    </source>
</evidence>
<evidence type="ECO:0000256" key="7">
    <source>
        <dbReference type="PIRNR" id="PIRNR016262"/>
    </source>
</evidence>
<dbReference type="InterPro" id="IPR004143">
    <property type="entry name" value="BPL_LPL_catalytic"/>
</dbReference>
<accession>A0A4R7AWZ8</accession>
<evidence type="ECO:0000256" key="3">
    <source>
        <dbReference type="ARBA" id="ARBA00022679"/>
    </source>
</evidence>
<dbReference type="Proteomes" id="UP000295611">
    <property type="component" value="Unassembled WGS sequence"/>
</dbReference>
<dbReference type="InterPro" id="IPR020605">
    <property type="entry name" value="Octanoyltransferase_CS"/>
</dbReference>
<dbReference type="Pfam" id="PF21948">
    <property type="entry name" value="LplA-B_cat"/>
    <property type="match status" value="1"/>
</dbReference>
<feature type="binding site" evidence="6 9">
    <location>
        <begin position="136"/>
        <end position="138"/>
    </location>
    <ligand>
        <name>substrate</name>
    </ligand>
</feature>
<comment type="miscellaneous">
    <text evidence="6">In the reaction, the free carboxyl group of octanoic acid is attached via an amide linkage to the epsilon-amino group of a specific lysine residue of lipoyl domains of lipoate-dependent enzymes.</text>
</comment>
<dbReference type="PANTHER" id="PTHR10993:SF7">
    <property type="entry name" value="LIPOYLTRANSFERASE 2, MITOCHONDRIAL-RELATED"/>
    <property type="match status" value="1"/>
</dbReference>
<dbReference type="SUPFAM" id="SSF55681">
    <property type="entry name" value="Class II aaRS and biotin synthetases"/>
    <property type="match status" value="1"/>
</dbReference>
<dbReference type="InterPro" id="IPR045864">
    <property type="entry name" value="aa-tRNA-synth_II/BPL/LPL"/>
</dbReference>
<dbReference type="RefSeq" id="WP_133683678.1">
    <property type="nucleotide sequence ID" value="NZ_SNZP01000017.1"/>
</dbReference>
<evidence type="ECO:0000313" key="12">
    <source>
        <dbReference type="EMBL" id="TDR72041.1"/>
    </source>
</evidence>
<dbReference type="FunFam" id="3.30.930.10:FF:000020">
    <property type="entry name" value="Octanoyltransferase"/>
    <property type="match status" value="1"/>
</dbReference>
<keyword evidence="4 6" id="KW-0012">Acyltransferase</keyword>
<evidence type="ECO:0000256" key="2">
    <source>
        <dbReference type="ARBA" id="ARBA00022490"/>
    </source>
</evidence>
<dbReference type="CDD" id="cd16444">
    <property type="entry name" value="LipB"/>
    <property type="match status" value="1"/>
</dbReference>
<evidence type="ECO:0000256" key="10">
    <source>
        <dbReference type="PIRSR" id="PIRSR016262-3"/>
    </source>
</evidence>
<evidence type="ECO:0000256" key="6">
    <source>
        <dbReference type="HAMAP-Rule" id="MF_00013"/>
    </source>
</evidence>
<dbReference type="AlphaFoldDB" id="A0A4R7AWZ8"/>
<reference evidence="12 13" key="1">
    <citation type="submission" date="2019-03" db="EMBL/GenBank/DDBJ databases">
        <title>Genomic Encyclopedia of Type Strains, Phase III (KMG-III): the genomes of soil and plant-associated and newly described type strains.</title>
        <authorList>
            <person name="Whitman W."/>
        </authorList>
    </citation>
    <scope>NUCLEOTIDE SEQUENCE [LARGE SCALE GENOMIC DNA]</scope>
    <source>
        <strain evidence="12 13">CECT 8976</strain>
    </source>
</reference>
<evidence type="ECO:0000256" key="5">
    <source>
        <dbReference type="ARBA" id="ARBA00024732"/>
    </source>
</evidence>
<dbReference type="OrthoDB" id="9787061at2"/>
<organism evidence="12 13">
    <name type="scientific">Paludibacterium purpuratum</name>
    <dbReference type="NCBI Taxonomy" id="1144873"/>
    <lineage>
        <taxon>Bacteria</taxon>
        <taxon>Pseudomonadati</taxon>
        <taxon>Pseudomonadota</taxon>
        <taxon>Betaproteobacteria</taxon>
        <taxon>Neisseriales</taxon>
        <taxon>Chromobacteriaceae</taxon>
        <taxon>Paludibacterium</taxon>
    </lineage>
</organism>
<evidence type="ECO:0000313" key="13">
    <source>
        <dbReference type="Proteomes" id="UP000295611"/>
    </source>
</evidence>
<evidence type="ECO:0000256" key="4">
    <source>
        <dbReference type="ARBA" id="ARBA00023315"/>
    </source>
</evidence>
<dbReference type="PIRSF" id="PIRSF016262">
    <property type="entry name" value="LPLase"/>
    <property type="match status" value="1"/>
</dbReference>
<comment type="pathway">
    <text evidence="1 6 7">Protein modification; protein lipoylation via endogenous pathway; protein N(6)-(lipoyl)lysine from octanoyl-[acyl-carrier-protein]: step 1/2.</text>
</comment>
<feature type="binding site" evidence="6 9">
    <location>
        <begin position="149"/>
        <end position="151"/>
    </location>
    <ligand>
        <name>substrate</name>
    </ligand>
</feature>
<comment type="caution">
    <text evidence="12">The sequence shown here is derived from an EMBL/GenBank/DDBJ whole genome shotgun (WGS) entry which is preliminary data.</text>
</comment>
<dbReference type="HAMAP" id="MF_00013">
    <property type="entry name" value="LipB"/>
    <property type="match status" value="1"/>
</dbReference>
<evidence type="ECO:0000256" key="8">
    <source>
        <dbReference type="PIRSR" id="PIRSR016262-1"/>
    </source>
</evidence>
<comment type="subcellular location">
    <subcellularLocation>
        <location evidence="6">Cytoplasm</location>
    </subcellularLocation>
</comment>
<comment type="similarity">
    <text evidence="6 7">Belongs to the LipB family.</text>
</comment>
<dbReference type="NCBIfam" id="TIGR00214">
    <property type="entry name" value="lipB"/>
    <property type="match status" value="1"/>
</dbReference>
<sequence length="203" mass="22618">MTRKIKFLGLVEYTPTLDAMKALTEARDAETQDEIWLLEHPPVYTLGLAGKTEHLLRTDLPIPVVRTDRGGQVTYHGPGQLVVYPLVDFKRMHIGVRELVRRLEQSVIDTLAEYGIRANGDVDAPGVYVDGAKVASLGLRIKNGAVYHGLSLNVDMDLAPFGWINPCGYPNLRVTHLKDLGVDESVRQVAERLLPQLERQLTV</sequence>
<dbReference type="InterPro" id="IPR000544">
    <property type="entry name" value="Octanoyltransferase"/>
</dbReference>
<comment type="function">
    <text evidence="5 6 7">Catalyzes the transfer of endogenously produced octanoic acid from octanoyl-acyl-carrier-protein onto the lipoyl domains of lipoate-dependent enzymes. Lipoyl-ACP can also act as a substrate although octanoyl-ACP is likely to be the physiological substrate.</text>
</comment>
<dbReference type="PROSITE" id="PS01313">
    <property type="entry name" value="LIPB"/>
    <property type="match status" value="1"/>
</dbReference>
<dbReference type="PROSITE" id="PS51733">
    <property type="entry name" value="BPL_LPL_CATALYTIC"/>
    <property type="match status" value="1"/>
</dbReference>
<proteinExistence type="inferred from homology"/>
<keyword evidence="3 6" id="KW-0808">Transferase</keyword>
<evidence type="ECO:0000256" key="1">
    <source>
        <dbReference type="ARBA" id="ARBA00004821"/>
    </source>
</evidence>